<feature type="transmembrane region" description="Helical" evidence="6">
    <location>
        <begin position="372"/>
        <end position="393"/>
    </location>
</feature>
<dbReference type="InterPro" id="IPR011701">
    <property type="entry name" value="MFS"/>
</dbReference>
<dbReference type="EMBL" id="CAKJTI010000030">
    <property type="protein sequence ID" value="CAG9614547.1"/>
    <property type="molecule type" value="Genomic_DNA"/>
</dbReference>
<feature type="transmembrane region" description="Helical" evidence="6">
    <location>
        <begin position="38"/>
        <end position="63"/>
    </location>
</feature>
<dbReference type="Proteomes" id="UP000789423">
    <property type="component" value="Unassembled WGS sequence"/>
</dbReference>
<feature type="transmembrane region" description="Helical" evidence="6">
    <location>
        <begin position="254"/>
        <end position="275"/>
    </location>
</feature>
<gene>
    <name evidence="7" type="ORF">BACCIP111899_03780</name>
</gene>
<evidence type="ECO:0000256" key="4">
    <source>
        <dbReference type="ARBA" id="ARBA00022989"/>
    </source>
</evidence>
<feature type="transmembrane region" description="Helical" evidence="6">
    <location>
        <begin position="7"/>
        <end position="32"/>
    </location>
</feature>
<dbReference type="SUPFAM" id="SSF103473">
    <property type="entry name" value="MFS general substrate transporter"/>
    <property type="match status" value="1"/>
</dbReference>
<dbReference type="Pfam" id="PF07690">
    <property type="entry name" value="MFS_1"/>
    <property type="match status" value="1"/>
</dbReference>
<dbReference type="PANTHER" id="PTHR23513">
    <property type="entry name" value="INTEGRAL MEMBRANE EFFLUX PROTEIN-RELATED"/>
    <property type="match status" value="1"/>
</dbReference>
<dbReference type="Gene3D" id="1.20.1250.20">
    <property type="entry name" value="MFS general substrate transporter like domains"/>
    <property type="match status" value="2"/>
</dbReference>
<dbReference type="CDD" id="cd06173">
    <property type="entry name" value="MFS_MefA_like"/>
    <property type="match status" value="1"/>
</dbReference>
<evidence type="ECO:0000256" key="6">
    <source>
        <dbReference type="SAM" id="Phobius"/>
    </source>
</evidence>
<feature type="transmembrane region" description="Helical" evidence="6">
    <location>
        <begin position="344"/>
        <end position="366"/>
    </location>
</feature>
<sequence length="407" mass="45448">MKNYRFYSFWIAQTSISLADVVYIMVITTYIYQKTESVLFASLFPFLKALTRLIAGLTAPLILQNISMSKALVNLQITKAILITLLLLGFTFLTSHIYILFTYILILSFVEGWGSPLLNSIIPQIVLKEELVKANSLLSISNQAVQIGGYTLTGFIVVKIGHIPTLLIMAVLLWISIVCLYIAIRSLYNQITENQAASKWTLMKEGWIHLWSNSTLRLVTLMDVIEGIAGQIWVGAITLVYVKEILHKGEQWWGYINASYYIGTIVGGVITIYLAKKIQKNLVLSMAAGSFLFSVLTLLYGLSSIPFLSLILCIAMGPAYQIRDVAQQTAFQTNIDVSLLPKVYASRSVLLSTISSLSIFIIALIAEYLGIRMVYIFGAILICISAGLSFVLIKTKNEKMDIHHTMW</sequence>
<evidence type="ECO:0000256" key="1">
    <source>
        <dbReference type="ARBA" id="ARBA00004651"/>
    </source>
</evidence>
<proteinExistence type="predicted"/>
<name>A0ABN8A0T6_9BACI</name>
<evidence type="ECO:0008006" key="9">
    <source>
        <dbReference type="Google" id="ProtNLM"/>
    </source>
</evidence>
<comment type="caution">
    <text evidence="7">The sequence shown here is derived from an EMBL/GenBank/DDBJ whole genome shotgun (WGS) entry which is preliminary data.</text>
</comment>
<keyword evidence="4 6" id="KW-1133">Transmembrane helix</keyword>
<evidence type="ECO:0000313" key="8">
    <source>
        <dbReference type="Proteomes" id="UP000789423"/>
    </source>
</evidence>
<feature type="transmembrane region" description="Helical" evidence="6">
    <location>
        <begin position="84"/>
        <end position="110"/>
    </location>
</feature>
<keyword evidence="5 6" id="KW-0472">Membrane</keyword>
<evidence type="ECO:0000313" key="7">
    <source>
        <dbReference type="EMBL" id="CAG9614547.1"/>
    </source>
</evidence>
<protein>
    <recommendedName>
        <fullName evidence="9">MFS transporter</fullName>
    </recommendedName>
</protein>
<keyword evidence="2" id="KW-1003">Cell membrane</keyword>
<accession>A0ABN8A0T6</accession>
<reference evidence="7 8" key="1">
    <citation type="submission" date="2021-10" db="EMBL/GenBank/DDBJ databases">
        <authorList>
            <person name="Criscuolo A."/>
        </authorList>
    </citation>
    <scope>NUCLEOTIDE SEQUENCE [LARGE SCALE GENOMIC DNA]</scope>
    <source>
        <strain evidence="8">CIP 111899</strain>
    </source>
</reference>
<keyword evidence="3 6" id="KW-0812">Transmembrane</keyword>
<comment type="subcellular location">
    <subcellularLocation>
        <location evidence="1">Cell membrane</location>
        <topology evidence="1">Multi-pass membrane protein</topology>
    </subcellularLocation>
</comment>
<evidence type="ECO:0000256" key="5">
    <source>
        <dbReference type="ARBA" id="ARBA00023136"/>
    </source>
</evidence>
<dbReference type="RefSeq" id="WP_230576491.1">
    <property type="nucleotide sequence ID" value="NZ_CAKJTI010000030.1"/>
</dbReference>
<feature type="transmembrane region" description="Helical" evidence="6">
    <location>
        <begin position="163"/>
        <end position="184"/>
    </location>
</feature>
<evidence type="ECO:0000256" key="2">
    <source>
        <dbReference type="ARBA" id="ARBA00022475"/>
    </source>
</evidence>
<dbReference type="InterPro" id="IPR036259">
    <property type="entry name" value="MFS_trans_sf"/>
</dbReference>
<organism evidence="7 8">
    <name type="scientific">Bacillus rhizoplanae</name>
    <dbReference type="NCBI Taxonomy" id="2880966"/>
    <lineage>
        <taxon>Bacteria</taxon>
        <taxon>Bacillati</taxon>
        <taxon>Bacillota</taxon>
        <taxon>Bacilli</taxon>
        <taxon>Bacillales</taxon>
        <taxon>Bacillaceae</taxon>
        <taxon>Bacillus</taxon>
    </lineage>
</organism>
<dbReference type="PANTHER" id="PTHR23513:SF19">
    <property type="entry name" value="MAJOR FACILITATOR SUPERFAMILY (MFS) PROFILE DOMAIN-CONTAINING PROTEIN"/>
    <property type="match status" value="1"/>
</dbReference>
<keyword evidence="8" id="KW-1185">Reference proteome</keyword>
<evidence type="ECO:0000256" key="3">
    <source>
        <dbReference type="ARBA" id="ARBA00022692"/>
    </source>
</evidence>